<dbReference type="AlphaFoldDB" id="M4B4W8"/>
<proteinExistence type="predicted"/>
<evidence type="ECO:0000313" key="3">
    <source>
        <dbReference type="Proteomes" id="UP000011713"/>
    </source>
</evidence>
<accession>M4B4W8</accession>
<feature type="region of interest" description="Disordered" evidence="1">
    <location>
        <begin position="1"/>
        <end position="20"/>
    </location>
</feature>
<dbReference type="EMBL" id="JH598325">
    <property type="status" value="NOT_ANNOTATED_CDS"/>
    <property type="molecule type" value="Genomic_DNA"/>
</dbReference>
<dbReference type="HOGENOM" id="CLU_1690101_0_0_1"/>
<keyword evidence="3" id="KW-1185">Reference proteome</keyword>
<dbReference type="Proteomes" id="UP000011713">
    <property type="component" value="Unassembled WGS sequence"/>
</dbReference>
<reference evidence="2" key="2">
    <citation type="submission" date="2015-06" db="UniProtKB">
        <authorList>
            <consortium name="EnsemblProtists"/>
        </authorList>
    </citation>
    <scope>IDENTIFICATION</scope>
    <source>
        <strain evidence="2">Emoy2</strain>
    </source>
</reference>
<sequence>MTTTSFQESPHETGSSLAHRAVSVEVGVPKEEHAKVLLELNGLRETLGKTQSALDATQARVQALELGHTRVEAQLDLLIRIQQPMARQLPRRMRLQVHVGWILIQFKQSNVENRMCAQFAWKVERIRKSLLGSDRKWSNEAWTQLCLEDSGHYICR</sequence>
<organism evidence="2 3">
    <name type="scientific">Hyaloperonospora arabidopsidis (strain Emoy2)</name>
    <name type="common">Downy mildew agent</name>
    <name type="synonym">Peronospora arabidopsidis</name>
    <dbReference type="NCBI Taxonomy" id="559515"/>
    <lineage>
        <taxon>Eukaryota</taxon>
        <taxon>Sar</taxon>
        <taxon>Stramenopiles</taxon>
        <taxon>Oomycota</taxon>
        <taxon>Peronosporomycetes</taxon>
        <taxon>Peronosporales</taxon>
        <taxon>Peronosporaceae</taxon>
        <taxon>Hyaloperonospora</taxon>
    </lineage>
</organism>
<dbReference type="VEuPathDB" id="FungiDB:HpaG801318"/>
<evidence type="ECO:0000313" key="2">
    <source>
        <dbReference type="EnsemblProtists" id="HpaP801318"/>
    </source>
</evidence>
<protein>
    <submittedName>
        <fullName evidence="2">Uncharacterized protein</fullName>
    </submittedName>
</protein>
<dbReference type="EnsemblProtists" id="HpaT801318">
    <property type="protein sequence ID" value="HpaP801318"/>
    <property type="gene ID" value="HpaG801318"/>
</dbReference>
<evidence type="ECO:0000256" key="1">
    <source>
        <dbReference type="SAM" id="MobiDB-lite"/>
    </source>
</evidence>
<feature type="compositionally biased region" description="Polar residues" evidence="1">
    <location>
        <begin position="1"/>
        <end position="16"/>
    </location>
</feature>
<name>M4B4W8_HYAAE</name>
<dbReference type="InParanoid" id="M4B4W8"/>
<reference evidence="3" key="1">
    <citation type="journal article" date="2010" name="Science">
        <title>Signatures of adaptation to obligate biotrophy in the Hyaloperonospora arabidopsidis genome.</title>
        <authorList>
            <person name="Baxter L."/>
            <person name="Tripathy S."/>
            <person name="Ishaque N."/>
            <person name="Boot N."/>
            <person name="Cabral A."/>
            <person name="Kemen E."/>
            <person name="Thines M."/>
            <person name="Ah-Fong A."/>
            <person name="Anderson R."/>
            <person name="Badejoko W."/>
            <person name="Bittner-Eddy P."/>
            <person name="Boore J.L."/>
            <person name="Chibucos M.C."/>
            <person name="Coates M."/>
            <person name="Dehal P."/>
            <person name="Delehaunty K."/>
            <person name="Dong S."/>
            <person name="Downton P."/>
            <person name="Dumas B."/>
            <person name="Fabro G."/>
            <person name="Fronick C."/>
            <person name="Fuerstenberg S.I."/>
            <person name="Fulton L."/>
            <person name="Gaulin E."/>
            <person name="Govers F."/>
            <person name="Hughes L."/>
            <person name="Humphray S."/>
            <person name="Jiang R.H."/>
            <person name="Judelson H."/>
            <person name="Kamoun S."/>
            <person name="Kyung K."/>
            <person name="Meijer H."/>
            <person name="Minx P."/>
            <person name="Morris P."/>
            <person name="Nelson J."/>
            <person name="Phuntumart V."/>
            <person name="Qutob D."/>
            <person name="Rehmany A."/>
            <person name="Rougon-Cardoso A."/>
            <person name="Ryden P."/>
            <person name="Torto-Alalibo T."/>
            <person name="Studholme D."/>
            <person name="Wang Y."/>
            <person name="Win J."/>
            <person name="Wood J."/>
            <person name="Clifton S.W."/>
            <person name="Rogers J."/>
            <person name="Van den Ackerveken G."/>
            <person name="Jones J.D."/>
            <person name="McDowell J.M."/>
            <person name="Beynon J."/>
            <person name="Tyler B.M."/>
        </authorList>
    </citation>
    <scope>NUCLEOTIDE SEQUENCE [LARGE SCALE GENOMIC DNA]</scope>
    <source>
        <strain evidence="3">Emoy2</strain>
    </source>
</reference>